<accession>A0A0E9VCF0</accession>
<protein>
    <submittedName>
        <fullName evidence="1">Uncharacterized protein</fullName>
    </submittedName>
</protein>
<dbReference type="EMBL" id="GBXM01033422">
    <property type="protein sequence ID" value="JAH75155.1"/>
    <property type="molecule type" value="Transcribed_RNA"/>
</dbReference>
<reference evidence="1" key="1">
    <citation type="submission" date="2014-11" db="EMBL/GenBank/DDBJ databases">
        <authorList>
            <person name="Amaro Gonzalez C."/>
        </authorList>
    </citation>
    <scope>NUCLEOTIDE SEQUENCE</scope>
</reference>
<organism evidence="1">
    <name type="scientific">Anguilla anguilla</name>
    <name type="common">European freshwater eel</name>
    <name type="synonym">Muraena anguilla</name>
    <dbReference type="NCBI Taxonomy" id="7936"/>
    <lineage>
        <taxon>Eukaryota</taxon>
        <taxon>Metazoa</taxon>
        <taxon>Chordata</taxon>
        <taxon>Craniata</taxon>
        <taxon>Vertebrata</taxon>
        <taxon>Euteleostomi</taxon>
        <taxon>Actinopterygii</taxon>
        <taxon>Neopterygii</taxon>
        <taxon>Teleostei</taxon>
        <taxon>Anguilliformes</taxon>
        <taxon>Anguillidae</taxon>
        <taxon>Anguilla</taxon>
    </lineage>
</organism>
<evidence type="ECO:0000313" key="1">
    <source>
        <dbReference type="EMBL" id="JAH75155.1"/>
    </source>
</evidence>
<proteinExistence type="predicted"/>
<name>A0A0E9VCF0_ANGAN</name>
<reference evidence="1" key="2">
    <citation type="journal article" date="2015" name="Fish Shellfish Immunol.">
        <title>Early steps in the European eel (Anguilla anguilla)-Vibrio vulnificus interaction in the gills: Role of the RtxA13 toxin.</title>
        <authorList>
            <person name="Callol A."/>
            <person name="Pajuelo D."/>
            <person name="Ebbesson L."/>
            <person name="Teles M."/>
            <person name="MacKenzie S."/>
            <person name="Amaro C."/>
        </authorList>
    </citation>
    <scope>NUCLEOTIDE SEQUENCE</scope>
</reference>
<dbReference type="AlphaFoldDB" id="A0A0E9VCF0"/>
<sequence>MPAHTSTMTLSCINVYITFRYVIRLLGKNAIVGVGK</sequence>